<gene>
    <name evidence="1" type="ORF">SAMN02745124_01002</name>
</gene>
<proteinExistence type="predicted"/>
<accession>A0A1M5U4M7</accession>
<sequence length="53" mass="5552">MKAKDTFPIGPLIAILFLGSSLLFQPSSGWAEPADFAVFFSGNVFGELEACGG</sequence>
<reference evidence="1 2" key="1">
    <citation type="submission" date="2016-11" db="EMBL/GenBank/DDBJ databases">
        <authorList>
            <person name="Jaros S."/>
            <person name="Januszkiewicz K."/>
            <person name="Wedrychowicz H."/>
        </authorList>
    </citation>
    <scope>NUCLEOTIDE SEQUENCE [LARGE SCALE GENOMIC DNA]</scope>
    <source>
        <strain evidence="1 2">DSM 9705</strain>
    </source>
</reference>
<keyword evidence="2" id="KW-1185">Reference proteome</keyword>
<evidence type="ECO:0000313" key="1">
    <source>
        <dbReference type="EMBL" id="SHH57919.1"/>
    </source>
</evidence>
<dbReference type="EMBL" id="FQXS01000004">
    <property type="protein sequence ID" value="SHH57919.1"/>
    <property type="molecule type" value="Genomic_DNA"/>
</dbReference>
<organism evidence="1 2">
    <name type="scientific">Desulfofustis glycolicus DSM 9705</name>
    <dbReference type="NCBI Taxonomy" id="1121409"/>
    <lineage>
        <taxon>Bacteria</taxon>
        <taxon>Pseudomonadati</taxon>
        <taxon>Thermodesulfobacteriota</taxon>
        <taxon>Desulfobulbia</taxon>
        <taxon>Desulfobulbales</taxon>
        <taxon>Desulfocapsaceae</taxon>
        <taxon>Desulfofustis</taxon>
    </lineage>
</organism>
<dbReference type="Proteomes" id="UP000184139">
    <property type="component" value="Unassembled WGS sequence"/>
</dbReference>
<dbReference type="STRING" id="1121409.SAMN02745124_01002"/>
<dbReference type="RefSeq" id="WP_153307076.1">
    <property type="nucleotide sequence ID" value="NZ_FQXS01000004.1"/>
</dbReference>
<dbReference type="AlphaFoldDB" id="A0A1M5U4M7"/>
<name>A0A1M5U4M7_9BACT</name>
<evidence type="ECO:0000313" key="2">
    <source>
        <dbReference type="Proteomes" id="UP000184139"/>
    </source>
</evidence>
<protein>
    <submittedName>
        <fullName evidence="1">Uncharacterized protein</fullName>
    </submittedName>
</protein>